<proteinExistence type="predicted"/>
<evidence type="ECO:0000256" key="6">
    <source>
        <dbReference type="ARBA" id="ARBA00023211"/>
    </source>
</evidence>
<dbReference type="PANTHER" id="PTHR12318:SF0">
    <property type="entry name" value="ACYL-COENZYME A DIPHOSPHATASE NUDT19"/>
    <property type="match status" value="1"/>
</dbReference>
<evidence type="ECO:0000256" key="4">
    <source>
        <dbReference type="ARBA" id="ARBA00022801"/>
    </source>
</evidence>
<dbReference type="EMBL" id="JACHNA010000001">
    <property type="protein sequence ID" value="MBB4735866.1"/>
    <property type="molecule type" value="Genomic_DNA"/>
</dbReference>
<organism evidence="7 8">
    <name type="scientific">Micrococcus cohnii</name>
    <dbReference type="NCBI Taxonomy" id="993416"/>
    <lineage>
        <taxon>Bacteria</taxon>
        <taxon>Bacillati</taxon>
        <taxon>Actinomycetota</taxon>
        <taxon>Actinomycetes</taxon>
        <taxon>Micrococcales</taxon>
        <taxon>Micrococcaceae</taxon>
        <taxon>Micrococcus</taxon>
    </lineage>
</organism>
<dbReference type="InterPro" id="IPR039121">
    <property type="entry name" value="NUDT19"/>
</dbReference>
<evidence type="ECO:0000256" key="1">
    <source>
        <dbReference type="ARBA" id="ARBA00001936"/>
    </source>
</evidence>
<comment type="caution">
    <text evidence="7">The sequence shown here is derived from an EMBL/GenBank/DDBJ whole genome shotgun (WGS) entry which is preliminary data.</text>
</comment>
<sequence>MRPARPVVTVLVVRDGPQGPEVLVRQRAESSAERSRLVLPGGAPEEEDADACDWFGPSPKQWARRLDVSHVRVARQYVMAAVRTLFEETGLLLAGTGEDDVVPDPHTPLWSAGRSSLETGAEGLPSQLARRGLGVRTDLLHPVTRWVSPAEDDRRVDAWIFAVSVPPGQQPVGRDGAACRDEENCPGALQWMPAVTLDEDAGLQCSSMVRAAVDCVVRSSCAAGFLLGLSARADS</sequence>
<keyword evidence="5" id="KW-0460">Magnesium</keyword>
<keyword evidence="6" id="KW-0464">Manganese</keyword>
<evidence type="ECO:0000256" key="3">
    <source>
        <dbReference type="ARBA" id="ARBA00022723"/>
    </source>
</evidence>
<dbReference type="PANTHER" id="PTHR12318">
    <property type="entry name" value="TESTOSTERONE-REGULATED PROTEIN RP2"/>
    <property type="match status" value="1"/>
</dbReference>
<evidence type="ECO:0000256" key="5">
    <source>
        <dbReference type="ARBA" id="ARBA00022842"/>
    </source>
</evidence>
<comment type="cofactor">
    <cofactor evidence="1">
        <name>Mn(2+)</name>
        <dbReference type="ChEBI" id="CHEBI:29035"/>
    </cofactor>
</comment>
<name>A0A7W7GPK7_9MICC</name>
<keyword evidence="3" id="KW-0479">Metal-binding</keyword>
<evidence type="ECO:0000313" key="8">
    <source>
        <dbReference type="Proteomes" id="UP000540191"/>
    </source>
</evidence>
<dbReference type="RefSeq" id="WP_158496471.1">
    <property type="nucleotide sequence ID" value="NZ_JACHNA010000001.1"/>
</dbReference>
<dbReference type="GO" id="GO:0016818">
    <property type="term" value="F:hydrolase activity, acting on acid anhydrides, in phosphorus-containing anhydrides"/>
    <property type="evidence" value="ECO:0007669"/>
    <property type="project" value="InterPro"/>
</dbReference>
<comment type="cofactor">
    <cofactor evidence="2">
        <name>Mg(2+)</name>
        <dbReference type="ChEBI" id="CHEBI:18420"/>
    </cofactor>
</comment>
<accession>A0A7W7GPK7</accession>
<evidence type="ECO:0000256" key="2">
    <source>
        <dbReference type="ARBA" id="ARBA00001946"/>
    </source>
</evidence>
<evidence type="ECO:0000313" key="7">
    <source>
        <dbReference type="EMBL" id="MBB4735866.1"/>
    </source>
</evidence>
<reference evidence="7 8" key="1">
    <citation type="submission" date="2020-08" db="EMBL/GenBank/DDBJ databases">
        <title>Sequencing the genomes of 1000 actinobacteria strains.</title>
        <authorList>
            <person name="Klenk H.-P."/>
        </authorList>
    </citation>
    <scope>NUCLEOTIDE SEQUENCE [LARGE SCALE GENOMIC DNA]</scope>
    <source>
        <strain evidence="7 8">DSM 23974</strain>
    </source>
</reference>
<dbReference type="InterPro" id="IPR015797">
    <property type="entry name" value="NUDIX_hydrolase-like_dom_sf"/>
</dbReference>
<dbReference type="AlphaFoldDB" id="A0A7W7GPK7"/>
<keyword evidence="4" id="KW-0378">Hydrolase</keyword>
<dbReference type="SUPFAM" id="SSF55811">
    <property type="entry name" value="Nudix"/>
    <property type="match status" value="1"/>
</dbReference>
<dbReference type="GO" id="GO:0046872">
    <property type="term" value="F:metal ion binding"/>
    <property type="evidence" value="ECO:0007669"/>
    <property type="project" value="UniProtKB-KW"/>
</dbReference>
<keyword evidence="8" id="KW-1185">Reference proteome</keyword>
<gene>
    <name evidence="7" type="ORF">HDA30_001374</name>
</gene>
<dbReference type="Proteomes" id="UP000540191">
    <property type="component" value="Unassembled WGS sequence"/>
</dbReference>
<dbReference type="Gene3D" id="3.90.79.10">
    <property type="entry name" value="Nucleoside Triphosphate Pyrophosphohydrolase"/>
    <property type="match status" value="1"/>
</dbReference>
<protein>
    <submittedName>
        <fullName evidence="7">8-oxo-dGTP pyrophosphatase MutT (NUDIX family)</fullName>
    </submittedName>
</protein>